<evidence type="ECO:0000256" key="1">
    <source>
        <dbReference type="SAM" id="MobiDB-lite"/>
    </source>
</evidence>
<feature type="compositionally biased region" description="Basic residues" evidence="1">
    <location>
        <begin position="298"/>
        <end position="311"/>
    </location>
</feature>
<dbReference type="InterPro" id="IPR043766">
    <property type="entry name" value="BfmA-like"/>
</dbReference>
<organism evidence="2">
    <name type="scientific">termite gut metagenome</name>
    <dbReference type="NCBI Taxonomy" id="433724"/>
    <lineage>
        <taxon>unclassified sequences</taxon>
        <taxon>metagenomes</taxon>
        <taxon>organismal metagenomes</taxon>
    </lineage>
</organism>
<proteinExistence type="predicted"/>
<feature type="region of interest" description="Disordered" evidence="1">
    <location>
        <begin position="291"/>
        <end position="311"/>
    </location>
</feature>
<dbReference type="EMBL" id="SNRY01000776">
    <property type="protein sequence ID" value="KAA6336616.1"/>
    <property type="molecule type" value="Genomic_DNA"/>
</dbReference>
<reference evidence="2" key="1">
    <citation type="submission" date="2019-03" db="EMBL/GenBank/DDBJ databases">
        <title>Single cell metagenomics reveals metabolic interactions within the superorganism composed of flagellate Streblomastix strix and complex community of Bacteroidetes bacteria on its surface.</title>
        <authorList>
            <person name="Treitli S.C."/>
            <person name="Kolisko M."/>
            <person name="Husnik F."/>
            <person name="Keeling P."/>
            <person name="Hampl V."/>
        </authorList>
    </citation>
    <scope>NUCLEOTIDE SEQUENCE</scope>
    <source>
        <strain evidence="2">STM</strain>
    </source>
</reference>
<gene>
    <name evidence="2" type="ORF">EZS27_015246</name>
</gene>
<dbReference type="Pfam" id="PF18976">
    <property type="entry name" value="DUF5712"/>
    <property type="match status" value="1"/>
</dbReference>
<evidence type="ECO:0000313" key="2">
    <source>
        <dbReference type="EMBL" id="KAA6336616.1"/>
    </source>
</evidence>
<protein>
    <recommendedName>
        <fullName evidence="3">Clindamycin resistance transfer factor BtgB</fullName>
    </recommendedName>
</protein>
<dbReference type="AlphaFoldDB" id="A0A5J4RRS8"/>
<name>A0A5J4RRS8_9ZZZZ</name>
<comment type="caution">
    <text evidence="2">The sequence shown here is derived from an EMBL/GenBank/DDBJ whole genome shotgun (WGS) entry which is preliminary data.</text>
</comment>
<sequence>MNIDFPPPSNGVYNNAGSSRQLANYLEHEDMQRMEQGIYTEGFFNLNQNNLYKSQVIKEIDGNTGQLLKTDAKFYAVHVSPSEKELQTMGSTEQEQAEAMKRYIREVFIPEYAKNFNKGLSAEDIKFYGKIHFSRDRSENKQNIHCHLIVSRKDQVGKKKLSPLTNHMNTKKGAIKGGFDRVNLFQQAEQGFDKLFNYDRQLTESFEYYNTMKNGSISDQLKMQERQISDEKENKQPVNIENKVENKHENKIQDYQSVNQENKKGNIQNSNQSDLGLSSVLGLLTLDTSDKEEEQIPVKRKKKKPKWGFRR</sequence>
<accession>A0A5J4RRS8</accession>
<evidence type="ECO:0008006" key="3">
    <source>
        <dbReference type="Google" id="ProtNLM"/>
    </source>
</evidence>